<protein>
    <submittedName>
        <fullName evidence="4">9009_t:CDS:1</fullName>
    </submittedName>
</protein>
<dbReference type="GO" id="GO:0005737">
    <property type="term" value="C:cytoplasm"/>
    <property type="evidence" value="ECO:0007669"/>
    <property type="project" value="TreeGrafter"/>
</dbReference>
<dbReference type="PROSITE" id="PS51186">
    <property type="entry name" value="GNAT"/>
    <property type="match status" value="1"/>
</dbReference>
<evidence type="ECO:0000256" key="2">
    <source>
        <dbReference type="ARBA" id="ARBA00023315"/>
    </source>
</evidence>
<dbReference type="Proteomes" id="UP000789831">
    <property type="component" value="Unassembled WGS sequence"/>
</dbReference>
<evidence type="ECO:0000313" key="5">
    <source>
        <dbReference type="Proteomes" id="UP000789831"/>
    </source>
</evidence>
<dbReference type="EMBL" id="CAJVPL010000269">
    <property type="protein sequence ID" value="CAG8476330.1"/>
    <property type="molecule type" value="Genomic_DNA"/>
</dbReference>
<dbReference type="PANTHER" id="PTHR10908:SF0">
    <property type="entry name" value="SEROTONIN N-ACETYLTRANSFERASE"/>
    <property type="match status" value="1"/>
</dbReference>
<evidence type="ECO:0000313" key="4">
    <source>
        <dbReference type="EMBL" id="CAG8476330.1"/>
    </source>
</evidence>
<accession>A0A9N8Z6E8</accession>
<dbReference type="PANTHER" id="PTHR10908">
    <property type="entry name" value="SEROTONIN N-ACETYLTRANSFERASE"/>
    <property type="match status" value="1"/>
</dbReference>
<dbReference type="InterPro" id="IPR051635">
    <property type="entry name" value="SNAT-like"/>
</dbReference>
<reference evidence="4" key="1">
    <citation type="submission" date="2021-06" db="EMBL/GenBank/DDBJ databases">
        <authorList>
            <person name="Kallberg Y."/>
            <person name="Tangrot J."/>
            <person name="Rosling A."/>
        </authorList>
    </citation>
    <scope>NUCLEOTIDE SEQUENCE</scope>
    <source>
        <strain evidence="4">MT106</strain>
    </source>
</reference>
<dbReference type="Pfam" id="PF00583">
    <property type="entry name" value="Acetyltransf_1"/>
    <property type="match status" value="1"/>
</dbReference>
<dbReference type="Gene3D" id="3.40.630.30">
    <property type="match status" value="1"/>
</dbReference>
<keyword evidence="5" id="KW-1185">Reference proteome</keyword>
<proteinExistence type="predicted"/>
<feature type="domain" description="N-acetyltransferase" evidence="3">
    <location>
        <begin position="29"/>
        <end position="180"/>
    </location>
</feature>
<organism evidence="4 5">
    <name type="scientific">Ambispora gerdemannii</name>
    <dbReference type="NCBI Taxonomy" id="144530"/>
    <lineage>
        <taxon>Eukaryota</taxon>
        <taxon>Fungi</taxon>
        <taxon>Fungi incertae sedis</taxon>
        <taxon>Mucoromycota</taxon>
        <taxon>Glomeromycotina</taxon>
        <taxon>Glomeromycetes</taxon>
        <taxon>Archaeosporales</taxon>
        <taxon>Ambisporaceae</taxon>
        <taxon>Ambispora</taxon>
    </lineage>
</organism>
<comment type="caution">
    <text evidence="4">The sequence shown here is derived from an EMBL/GenBank/DDBJ whole genome shotgun (WGS) entry which is preliminary data.</text>
</comment>
<dbReference type="GO" id="GO:0004059">
    <property type="term" value="F:aralkylamine N-acetyltransferase activity"/>
    <property type="evidence" value="ECO:0007669"/>
    <property type="project" value="TreeGrafter"/>
</dbReference>
<dbReference type="InterPro" id="IPR000182">
    <property type="entry name" value="GNAT_dom"/>
</dbReference>
<evidence type="ECO:0000259" key="3">
    <source>
        <dbReference type="PROSITE" id="PS51186"/>
    </source>
</evidence>
<gene>
    <name evidence="4" type="ORF">AGERDE_LOCUS2998</name>
</gene>
<keyword evidence="1" id="KW-0808">Transferase</keyword>
<dbReference type="SUPFAM" id="SSF55729">
    <property type="entry name" value="Acyl-CoA N-acyltransferases (Nat)"/>
    <property type="match status" value="1"/>
</dbReference>
<keyword evidence="2" id="KW-0012">Acyltransferase</keyword>
<sequence length="181" mass="20452">MSDIDNIIHSLIFQEVDALNGVPRAFELETQGRYPPDEAASLEKLLFRKKVAPELFWGAYLPANPDNSQQKMIGFVVATLTTAPSLTEASMAWHHEPDGQTVCIHSVCVETLFRRKGVASALLRHFAEHCRKLGYARIALISHKYLLEFYQKNGFVLKGESDVRHGSEKWFDLVLVLEPQS</sequence>
<dbReference type="AlphaFoldDB" id="A0A9N8Z6E8"/>
<name>A0A9N8Z6E8_9GLOM</name>
<dbReference type="CDD" id="cd04301">
    <property type="entry name" value="NAT_SF"/>
    <property type="match status" value="1"/>
</dbReference>
<evidence type="ECO:0000256" key="1">
    <source>
        <dbReference type="ARBA" id="ARBA00022679"/>
    </source>
</evidence>
<dbReference type="OrthoDB" id="30840at2759"/>
<dbReference type="InterPro" id="IPR016181">
    <property type="entry name" value="Acyl_CoA_acyltransferase"/>
</dbReference>